<comment type="caution">
    <text evidence="2">The sequence shown here is derived from an EMBL/GenBank/DDBJ whole genome shotgun (WGS) entry which is preliminary data.</text>
</comment>
<evidence type="ECO:0000313" key="2">
    <source>
        <dbReference type="EMBL" id="PXA03324.1"/>
    </source>
</evidence>
<proteinExistence type="predicted"/>
<evidence type="ECO:0000313" key="3">
    <source>
        <dbReference type="Proteomes" id="UP000247099"/>
    </source>
</evidence>
<dbReference type="AlphaFoldDB" id="A0A317ZDE6"/>
<dbReference type="SUPFAM" id="SSF48452">
    <property type="entry name" value="TPR-like"/>
    <property type="match status" value="1"/>
</dbReference>
<accession>A0A317ZDE6</accession>
<dbReference type="PROSITE" id="PS50005">
    <property type="entry name" value="TPR"/>
    <property type="match status" value="2"/>
</dbReference>
<dbReference type="InterPro" id="IPR019734">
    <property type="entry name" value="TPR_rpt"/>
</dbReference>
<dbReference type="Proteomes" id="UP000247099">
    <property type="component" value="Unassembled WGS sequence"/>
</dbReference>
<keyword evidence="1" id="KW-0802">TPR repeat</keyword>
<name>A0A317ZDE6_9BACT</name>
<feature type="repeat" description="TPR" evidence="1">
    <location>
        <begin position="129"/>
        <end position="162"/>
    </location>
</feature>
<protein>
    <submittedName>
        <fullName evidence="2">Uncharacterized protein</fullName>
    </submittedName>
</protein>
<dbReference type="InterPro" id="IPR011990">
    <property type="entry name" value="TPR-like_helical_dom_sf"/>
</dbReference>
<dbReference type="Gene3D" id="1.25.40.10">
    <property type="entry name" value="Tetratricopeptide repeat domain"/>
    <property type="match status" value="2"/>
</dbReference>
<gene>
    <name evidence="2" type="ORF">DDZ13_12950</name>
</gene>
<reference evidence="2 3" key="1">
    <citation type="submission" date="2018-05" db="EMBL/GenBank/DDBJ databases">
        <title>Coraliomargarita sinensis sp. nov., isolated from a marine solar saltern.</title>
        <authorList>
            <person name="Zhou L.Y."/>
        </authorList>
    </citation>
    <scope>NUCLEOTIDE SEQUENCE [LARGE SCALE GENOMIC DNA]</scope>
    <source>
        <strain evidence="2 3">WN38</strain>
    </source>
</reference>
<organism evidence="2 3">
    <name type="scientific">Coraliomargarita sinensis</name>
    <dbReference type="NCBI Taxonomy" id="2174842"/>
    <lineage>
        <taxon>Bacteria</taxon>
        <taxon>Pseudomonadati</taxon>
        <taxon>Verrucomicrobiota</taxon>
        <taxon>Opitutia</taxon>
        <taxon>Puniceicoccales</taxon>
        <taxon>Coraliomargaritaceae</taxon>
        <taxon>Coraliomargarita</taxon>
    </lineage>
</organism>
<dbReference type="InParanoid" id="A0A317ZDE6"/>
<feature type="repeat" description="TPR" evidence="1">
    <location>
        <begin position="95"/>
        <end position="128"/>
    </location>
</feature>
<dbReference type="Pfam" id="PF13181">
    <property type="entry name" value="TPR_8"/>
    <property type="match status" value="1"/>
</dbReference>
<dbReference type="EMBL" id="QHJQ01000010">
    <property type="protein sequence ID" value="PXA03324.1"/>
    <property type="molecule type" value="Genomic_DNA"/>
</dbReference>
<evidence type="ECO:0000256" key="1">
    <source>
        <dbReference type="PROSITE-ProRule" id="PRU00339"/>
    </source>
</evidence>
<keyword evidence="3" id="KW-1185">Reference proteome</keyword>
<sequence length="294" mass="33582">MLFVISDFFNVIRNMRCPLLKVMSLSLIGVVVTSVAWAQTSVADRRLADIAMKEERIYKKIAEDPEFYSTDDIERHVTDLIGAYSAYLIDHPNDVNALILYGKLLRRVEQYEEAFSAFLKADEIDPNIAVVKQQIGTHLAEGGKAKAALPFYLRAVELEPETAVYHFALGQLLQEFRTVYIDDGIFTRDALEREMLKAFKKAASLEPEAFDLQMRLGEAYYDLSSPDWKSALLHWNRMHKEADDPLRVEILNLHRARVMGKLGRTNQAIELARNVQTPSLQKSKQQVLDEIAQH</sequence>